<keyword evidence="2" id="KW-1185">Reference proteome</keyword>
<organism evidence="1 2">
    <name type="scientific">Aquincola agrisoli</name>
    <dbReference type="NCBI Taxonomy" id="3119538"/>
    <lineage>
        <taxon>Bacteria</taxon>
        <taxon>Pseudomonadati</taxon>
        <taxon>Pseudomonadota</taxon>
        <taxon>Betaproteobacteria</taxon>
        <taxon>Burkholderiales</taxon>
        <taxon>Sphaerotilaceae</taxon>
        <taxon>Aquincola</taxon>
    </lineage>
</organism>
<reference evidence="1 2" key="1">
    <citation type="submission" date="2024-02" db="EMBL/GenBank/DDBJ databases">
        <title>Genome sequence of Aquincola sp. MAHUQ-54.</title>
        <authorList>
            <person name="Huq M.A."/>
        </authorList>
    </citation>
    <scope>NUCLEOTIDE SEQUENCE [LARGE SCALE GENOMIC DNA]</scope>
    <source>
        <strain evidence="1 2">MAHUQ-54</strain>
    </source>
</reference>
<proteinExistence type="predicted"/>
<evidence type="ECO:0000313" key="2">
    <source>
        <dbReference type="Proteomes" id="UP001336250"/>
    </source>
</evidence>
<dbReference type="Proteomes" id="UP001336250">
    <property type="component" value="Unassembled WGS sequence"/>
</dbReference>
<sequence>MPSSRVQAFFRTLRSDPGLRGDFDADAEAVMAEYALDEADRAWLLDITRRERAADRGAFRPPPGF</sequence>
<dbReference type="EMBL" id="JAZIBG010000019">
    <property type="protein sequence ID" value="MEF7613549.1"/>
    <property type="molecule type" value="Genomic_DNA"/>
</dbReference>
<dbReference type="SUPFAM" id="SSF48076">
    <property type="entry name" value="LigA subunit of an aromatic-ring-opening dioxygenase LigAB"/>
    <property type="match status" value="1"/>
</dbReference>
<protein>
    <submittedName>
        <fullName evidence="1">Uncharacterized protein</fullName>
    </submittedName>
</protein>
<comment type="caution">
    <text evidence="1">The sequence shown here is derived from an EMBL/GenBank/DDBJ whole genome shotgun (WGS) entry which is preliminary data.</text>
</comment>
<dbReference type="InterPro" id="IPR036622">
    <property type="entry name" value="LigA_sf"/>
</dbReference>
<dbReference type="RefSeq" id="WP_332288492.1">
    <property type="nucleotide sequence ID" value="NZ_JAZIBG010000019.1"/>
</dbReference>
<evidence type="ECO:0000313" key="1">
    <source>
        <dbReference type="EMBL" id="MEF7613549.1"/>
    </source>
</evidence>
<dbReference type="Gene3D" id="1.10.700.10">
    <property type="entry name" value="Dioxygenase LigAB, LigA subunit"/>
    <property type="match status" value="1"/>
</dbReference>
<accession>A0AAW9QDP9</accession>
<name>A0AAW9QDP9_9BURK</name>
<gene>
    <name evidence="1" type="ORF">V4F39_06455</name>
</gene>
<dbReference type="AlphaFoldDB" id="A0AAW9QDP9"/>